<dbReference type="AlphaFoldDB" id="A0AAD4QYQ4"/>
<evidence type="ECO:0000313" key="1">
    <source>
        <dbReference type="EMBL" id="KAI1698691.1"/>
    </source>
</evidence>
<accession>A0AAD4QYQ4</accession>
<organism evidence="1 2">
    <name type="scientific">Ditylenchus destructor</name>
    <dbReference type="NCBI Taxonomy" id="166010"/>
    <lineage>
        <taxon>Eukaryota</taxon>
        <taxon>Metazoa</taxon>
        <taxon>Ecdysozoa</taxon>
        <taxon>Nematoda</taxon>
        <taxon>Chromadorea</taxon>
        <taxon>Rhabditida</taxon>
        <taxon>Tylenchina</taxon>
        <taxon>Tylenchomorpha</taxon>
        <taxon>Sphaerularioidea</taxon>
        <taxon>Anguinidae</taxon>
        <taxon>Anguininae</taxon>
        <taxon>Ditylenchus</taxon>
    </lineage>
</organism>
<keyword evidence="2" id="KW-1185">Reference proteome</keyword>
<proteinExistence type="predicted"/>
<comment type="caution">
    <text evidence="1">The sequence shown here is derived from an EMBL/GenBank/DDBJ whole genome shotgun (WGS) entry which is preliminary data.</text>
</comment>
<dbReference type="EMBL" id="JAKKPZ010000208">
    <property type="protein sequence ID" value="KAI1698691.1"/>
    <property type="molecule type" value="Genomic_DNA"/>
</dbReference>
<evidence type="ECO:0008006" key="3">
    <source>
        <dbReference type="Google" id="ProtNLM"/>
    </source>
</evidence>
<evidence type="ECO:0000313" key="2">
    <source>
        <dbReference type="Proteomes" id="UP001201812"/>
    </source>
</evidence>
<gene>
    <name evidence="1" type="ORF">DdX_17768</name>
</gene>
<reference evidence="1" key="1">
    <citation type="submission" date="2022-01" db="EMBL/GenBank/DDBJ databases">
        <title>Genome Sequence Resource for Two Populations of Ditylenchus destructor, the Migratory Endoparasitic Phytonematode.</title>
        <authorList>
            <person name="Zhang H."/>
            <person name="Lin R."/>
            <person name="Xie B."/>
        </authorList>
    </citation>
    <scope>NUCLEOTIDE SEQUENCE</scope>
    <source>
        <strain evidence="1">BazhouSP</strain>
    </source>
</reference>
<sequence>MSNSKLLPPFTFDVLCYLNRDQLERFSIVCRSVNNFIDRYFRSKPYRIFDGFEIRGETYALFHNFNVGWHPNRDDYSLQQFLAGQPCHGTSAYYSFAEMRPYLGPTVRIKKTVICVAGDFTYNPEQIDEMESIAYLWSDHKINIQNNLRRIRAEDIQPILNSTTILRCRIWEMENTHFPFKEYEILYAMKILEVRYHGDDSFDLWHRYWHQFLEKSGVKPIVAFYHLHRENVDNLLDQLSKDFSSAVSPNTYTIIIEFVRNEPLNEFRKVNNTSGEILEFKKGFPEGYQKPYLVYHPYTLERSSI</sequence>
<dbReference type="Proteomes" id="UP001201812">
    <property type="component" value="Unassembled WGS sequence"/>
</dbReference>
<protein>
    <recommendedName>
        <fullName evidence="3">F-box domain-containing protein</fullName>
    </recommendedName>
</protein>
<name>A0AAD4QYQ4_9BILA</name>